<dbReference type="InterPro" id="IPR000212">
    <property type="entry name" value="DNA_helicase_UvrD/REP"/>
</dbReference>
<feature type="binding site" evidence="11">
    <location>
        <begin position="24"/>
        <end position="31"/>
    </location>
    <ligand>
        <name>ATP</name>
        <dbReference type="ChEBI" id="CHEBI:30616"/>
    </ligand>
</feature>
<keyword evidence="5 11" id="KW-0067">ATP-binding</keyword>
<dbReference type="Gene3D" id="1.10.486.10">
    <property type="entry name" value="PCRA, domain 4"/>
    <property type="match status" value="1"/>
</dbReference>
<evidence type="ECO:0000256" key="7">
    <source>
        <dbReference type="ARBA" id="ARBA00023235"/>
    </source>
</evidence>
<evidence type="ECO:0000313" key="16">
    <source>
        <dbReference type="EMBL" id="CUN47409.1"/>
    </source>
</evidence>
<dbReference type="GO" id="GO:0003677">
    <property type="term" value="F:DNA binding"/>
    <property type="evidence" value="ECO:0007669"/>
    <property type="project" value="UniProtKB-KW"/>
</dbReference>
<feature type="domain" description="UvrD-like helicase ATP-binding" evidence="12">
    <location>
        <begin position="3"/>
        <end position="278"/>
    </location>
</feature>
<dbReference type="GO" id="GO:0016787">
    <property type="term" value="F:hydrolase activity"/>
    <property type="evidence" value="ECO:0007669"/>
    <property type="project" value="UniProtKB-UniRule"/>
</dbReference>
<evidence type="ECO:0000256" key="4">
    <source>
        <dbReference type="ARBA" id="ARBA00022806"/>
    </source>
</evidence>
<evidence type="ECO:0000256" key="1">
    <source>
        <dbReference type="ARBA" id="ARBA00009922"/>
    </source>
</evidence>
<evidence type="ECO:0000256" key="11">
    <source>
        <dbReference type="PROSITE-ProRule" id="PRU00560"/>
    </source>
</evidence>
<dbReference type="OrthoDB" id="9810135at2"/>
<dbReference type="Proteomes" id="UP000095453">
    <property type="component" value="Unassembled WGS sequence"/>
</dbReference>
<gene>
    <name evidence="15" type="primary">yjcD</name>
    <name evidence="16" type="ORF">ERS852392_00490</name>
    <name evidence="15" type="ORF">ERS852444_00437</name>
    <name evidence="14" type="ORF">RIL183_01291</name>
</gene>
<dbReference type="PROSITE" id="PS51217">
    <property type="entry name" value="UVRD_HELICASE_CTER"/>
    <property type="match status" value="1"/>
</dbReference>
<dbReference type="InterPro" id="IPR013986">
    <property type="entry name" value="DExx_box_DNA_helicase_dom_sf"/>
</dbReference>
<evidence type="ECO:0000256" key="8">
    <source>
        <dbReference type="ARBA" id="ARBA00034617"/>
    </source>
</evidence>
<comment type="similarity">
    <text evidence="1">Belongs to the helicase family. UvrD subfamily.</text>
</comment>
<dbReference type="GO" id="GO:0005524">
    <property type="term" value="F:ATP binding"/>
    <property type="evidence" value="ECO:0007669"/>
    <property type="project" value="UniProtKB-UniRule"/>
</dbReference>
<evidence type="ECO:0000313" key="19">
    <source>
        <dbReference type="Proteomes" id="UP000095453"/>
    </source>
</evidence>
<evidence type="ECO:0000256" key="5">
    <source>
        <dbReference type="ARBA" id="ARBA00022840"/>
    </source>
</evidence>
<dbReference type="EMBL" id="CVRS01000016">
    <property type="protein sequence ID" value="CRL33094.1"/>
    <property type="molecule type" value="Genomic_DNA"/>
</dbReference>
<dbReference type="Pfam" id="PF00580">
    <property type="entry name" value="UvrD-helicase"/>
    <property type="match status" value="1"/>
</dbReference>
<evidence type="ECO:0000259" key="13">
    <source>
        <dbReference type="PROSITE" id="PS51217"/>
    </source>
</evidence>
<dbReference type="Gene3D" id="1.10.10.160">
    <property type="match status" value="1"/>
</dbReference>
<evidence type="ECO:0000256" key="2">
    <source>
        <dbReference type="ARBA" id="ARBA00022741"/>
    </source>
</evidence>
<evidence type="ECO:0000256" key="3">
    <source>
        <dbReference type="ARBA" id="ARBA00022801"/>
    </source>
</evidence>
<dbReference type="GO" id="GO:0000725">
    <property type="term" value="P:recombinational repair"/>
    <property type="evidence" value="ECO:0007669"/>
    <property type="project" value="TreeGrafter"/>
</dbReference>
<evidence type="ECO:0000256" key="10">
    <source>
        <dbReference type="ARBA" id="ARBA00048988"/>
    </source>
</evidence>
<comment type="catalytic activity">
    <reaction evidence="10">
        <text>ATP + H2O = ADP + phosphate + H(+)</text>
        <dbReference type="Rhea" id="RHEA:13065"/>
        <dbReference type="ChEBI" id="CHEBI:15377"/>
        <dbReference type="ChEBI" id="CHEBI:15378"/>
        <dbReference type="ChEBI" id="CHEBI:30616"/>
        <dbReference type="ChEBI" id="CHEBI:43474"/>
        <dbReference type="ChEBI" id="CHEBI:456216"/>
        <dbReference type="EC" id="5.6.2.4"/>
    </reaction>
</comment>
<reference evidence="14" key="1">
    <citation type="submission" date="2015-05" db="EMBL/GenBank/DDBJ databases">
        <authorList>
            <person name="Wang D.B."/>
            <person name="Wang M."/>
        </authorList>
    </citation>
    <scope>NUCLEOTIDE SEQUENCE [LARGE SCALE GENOMIC DNA]</scope>
    <source>
        <strain evidence="14">L1-83</strain>
    </source>
</reference>
<accession>A0A0M6WE30</accession>
<evidence type="ECO:0000256" key="6">
    <source>
        <dbReference type="ARBA" id="ARBA00023125"/>
    </source>
</evidence>
<keyword evidence="4 11" id="KW-0347">Helicase</keyword>
<evidence type="ECO:0000313" key="18">
    <source>
        <dbReference type="Proteomes" id="UP000095395"/>
    </source>
</evidence>
<dbReference type="GO" id="GO:0005829">
    <property type="term" value="C:cytosol"/>
    <property type="evidence" value="ECO:0007669"/>
    <property type="project" value="TreeGrafter"/>
</dbReference>
<dbReference type="GO" id="GO:0043138">
    <property type="term" value="F:3'-5' DNA helicase activity"/>
    <property type="evidence" value="ECO:0007669"/>
    <property type="project" value="UniProtKB-EC"/>
</dbReference>
<dbReference type="CDD" id="cd17932">
    <property type="entry name" value="DEXQc_UvrD"/>
    <property type="match status" value="1"/>
</dbReference>
<evidence type="ECO:0000256" key="9">
    <source>
        <dbReference type="ARBA" id="ARBA00034808"/>
    </source>
</evidence>
<dbReference type="PANTHER" id="PTHR11070:SF2">
    <property type="entry name" value="ATP-DEPENDENT DNA HELICASE SRS2"/>
    <property type="match status" value="1"/>
</dbReference>
<organism evidence="14 17">
    <name type="scientific">Roseburia inulinivorans</name>
    <dbReference type="NCBI Taxonomy" id="360807"/>
    <lineage>
        <taxon>Bacteria</taxon>
        <taxon>Bacillati</taxon>
        <taxon>Bacillota</taxon>
        <taxon>Clostridia</taxon>
        <taxon>Lachnospirales</taxon>
        <taxon>Lachnospiraceae</taxon>
        <taxon>Roseburia</taxon>
    </lineage>
</organism>
<evidence type="ECO:0000313" key="17">
    <source>
        <dbReference type="Proteomes" id="UP000049828"/>
    </source>
</evidence>
<dbReference type="STRING" id="360807.ERS852392_00490"/>
<reference evidence="17" key="2">
    <citation type="submission" date="2015-05" db="EMBL/GenBank/DDBJ databases">
        <authorList>
            <consortium name="Pathogen Informatics"/>
        </authorList>
    </citation>
    <scope>NUCLEOTIDE SEQUENCE [LARGE SCALE GENOMIC DNA]</scope>
    <source>
        <strain evidence="16 18">2789STDY5608835</strain>
        <strain evidence="15 19">2789STDY5608887</strain>
        <strain evidence="17">L1-83</strain>
    </source>
</reference>
<dbReference type="EMBL" id="CYYR01000002">
    <property type="protein sequence ID" value="CUN47409.1"/>
    <property type="molecule type" value="Genomic_DNA"/>
</dbReference>
<evidence type="ECO:0000313" key="15">
    <source>
        <dbReference type="EMBL" id="CUM77604.1"/>
    </source>
</evidence>
<dbReference type="GO" id="GO:0033202">
    <property type="term" value="C:DNA helicase complex"/>
    <property type="evidence" value="ECO:0007669"/>
    <property type="project" value="TreeGrafter"/>
</dbReference>
<dbReference type="EMBL" id="CYXX01000002">
    <property type="protein sequence ID" value="CUM77604.1"/>
    <property type="molecule type" value="Genomic_DNA"/>
</dbReference>
<dbReference type="SUPFAM" id="SSF52540">
    <property type="entry name" value="P-loop containing nucleoside triphosphate hydrolases"/>
    <property type="match status" value="1"/>
</dbReference>
<dbReference type="EC" id="5.6.2.4" evidence="9"/>
<keyword evidence="7" id="KW-0413">Isomerase</keyword>
<dbReference type="Proteomes" id="UP000049828">
    <property type="component" value="Unassembled WGS sequence"/>
</dbReference>
<keyword evidence="2 11" id="KW-0547">Nucleotide-binding</keyword>
<feature type="domain" description="UvrD-like helicase C-terminal" evidence="13">
    <location>
        <begin position="279"/>
        <end position="541"/>
    </location>
</feature>
<dbReference type="AlphaFoldDB" id="A0A0M6WE30"/>
<name>A0A0M6WE30_9FIRM</name>
<dbReference type="Proteomes" id="UP000095395">
    <property type="component" value="Unassembled WGS sequence"/>
</dbReference>
<keyword evidence="6" id="KW-0238">DNA-binding</keyword>
<sequence length="611" mass="72606">MEKRYNDSQVKAIGHFNGPCLTLAGPGSGKTAVITERTKNLITKYHVNPSNILVITFTKAAALEMKTRFLSLMGNGSYPVTFGTFHAVYFSILKHAYNYNANNIVREEQKYALMRELVQKHRLEYEDETEFVSSILGEISMVKNTGVSIEHYYSTNCAENIFRRIYGEYHEYLHQHKLIDFDDMLVYTYELFRERKDILSAWQRKFQYILIDEFQDINKIQFDIVKMLAAPENNLFVVGDDDQSIYRFRGARPELMLHFKDDYPEAEQILLDTNYRSQKEIVEASLRLIGCNKERFQKKIQANQEAGEPVEYAVFKSQREEIAKIIWDIQAHMDRGGRYEDFAILFRTNTQPQMLMEKLLEYNIPFRMKDNVPNLYEHWIAKDIIAYMKIAMGSRYRKDFLKIMNRPKRYISRDSLDEETVAFDVWEWFYEDKPWVAERIQRLEYDIKMLSTMSPYAAINYIRRGIGYDEFCVEYADYRRMNVEDLYEVLEELQNSAKGFDTYNDWFEHIENYTAELEKIYRQQNQNPESVALATLHSSKGLEYDNVYIIDVNEGIMPYKKAVLDNEVEEERRMFYVGMTRAKKKLHLYSIEQLNHKNTDISRFIRESQKK</sequence>
<keyword evidence="17" id="KW-1185">Reference proteome</keyword>
<evidence type="ECO:0000313" key="14">
    <source>
        <dbReference type="EMBL" id="CRL33094.1"/>
    </source>
</evidence>
<dbReference type="PANTHER" id="PTHR11070">
    <property type="entry name" value="UVRD / RECB / PCRA DNA HELICASE FAMILY MEMBER"/>
    <property type="match status" value="1"/>
</dbReference>
<dbReference type="PROSITE" id="PS51198">
    <property type="entry name" value="UVRD_HELICASE_ATP_BIND"/>
    <property type="match status" value="1"/>
</dbReference>
<dbReference type="InterPro" id="IPR027417">
    <property type="entry name" value="P-loop_NTPase"/>
</dbReference>
<protein>
    <recommendedName>
        <fullName evidence="9">DNA 3'-5' helicase</fullName>
        <ecNumber evidence="9">5.6.2.4</ecNumber>
    </recommendedName>
</protein>
<comment type="catalytic activity">
    <reaction evidence="8">
        <text>Couples ATP hydrolysis with the unwinding of duplex DNA by translocating in the 3'-5' direction.</text>
        <dbReference type="EC" id="5.6.2.4"/>
    </reaction>
</comment>
<proteinExistence type="inferred from homology"/>
<keyword evidence="3 11" id="KW-0378">Hydrolase</keyword>
<dbReference type="InterPro" id="IPR014017">
    <property type="entry name" value="DNA_helicase_UvrD-like_C"/>
</dbReference>
<dbReference type="GeneID" id="75163898"/>
<dbReference type="Gene3D" id="3.40.50.300">
    <property type="entry name" value="P-loop containing nucleotide triphosphate hydrolases"/>
    <property type="match status" value="2"/>
</dbReference>
<evidence type="ECO:0000259" key="12">
    <source>
        <dbReference type="PROSITE" id="PS51198"/>
    </source>
</evidence>
<dbReference type="Pfam" id="PF13361">
    <property type="entry name" value="UvrD_C"/>
    <property type="match status" value="1"/>
</dbReference>
<dbReference type="RefSeq" id="WP_007883737.1">
    <property type="nucleotide sequence ID" value="NZ_CATWND010000005.1"/>
</dbReference>
<dbReference type="InterPro" id="IPR014016">
    <property type="entry name" value="UvrD-like_ATP-bd"/>
</dbReference>